<dbReference type="Pfam" id="PF05016">
    <property type="entry name" value="ParE_toxin"/>
    <property type="match status" value="1"/>
</dbReference>
<accession>A0A5N1JJI8</accession>
<dbReference type="RefSeq" id="WP_150876265.1">
    <property type="nucleotide sequence ID" value="NZ_VTWS01000002.1"/>
</dbReference>
<dbReference type="InterPro" id="IPR051803">
    <property type="entry name" value="TA_system_RelE-like_toxin"/>
</dbReference>
<dbReference type="EMBL" id="VTWS01000002">
    <property type="protein sequence ID" value="KAA9354970.1"/>
    <property type="molecule type" value="Genomic_DNA"/>
</dbReference>
<protein>
    <submittedName>
        <fullName evidence="3">Type II toxin-antitoxin system RelE/ParE family toxin</fullName>
    </submittedName>
</protein>
<evidence type="ECO:0000313" key="4">
    <source>
        <dbReference type="Proteomes" id="UP000326344"/>
    </source>
</evidence>
<evidence type="ECO:0000313" key="3">
    <source>
        <dbReference type="EMBL" id="KAA9354970.1"/>
    </source>
</evidence>
<name>A0A5N1JJI8_9BACT</name>
<evidence type="ECO:0000256" key="1">
    <source>
        <dbReference type="ARBA" id="ARBA00006226"/>
    </source>
</evidence>
<reference evidence="3 4" key="1">
    <citation type="submission" date="2019-09" db="EMBL/GenBank/DDBJ databases">
        <title>Genome Sequence of Larkinella sp MA1.</title>
        <authorList>
            <person name="Srinivasan S."/>
        </authorList>
    </citation>
    <scope>NUCLEOTIDE SEQUENCE [LARGE SCALE GENOMIC DNA]</scope>
    <source>
        <strain evidence="3 4">MA1</strain>
    </source>
</reference>
<comment type="caution">
    <text evidence="3">The sequence shown here is derived from an EMBL/GenBank/DDBJ whole genome shotgun (WGS) entry which is preliminary data.</text>
</comment>
<evidence type="ECO:0000256" key="2">
    <source>
        <dbReference type="ARBA" id="ARBA00022649"/>
    </source>
</evidence>
<dbReference type="PANTHER" id="PTHR33755">
    <property type="entry name" value="TOXIN PARE1-RELATED"/>
    <property type="match status" value="1"/>
</dbReference>
<comment type="similarity">
    <text evidence="1">Belongs to the RelE toxin family.</text>
</comment>
<keyword evidence="2" id="KW-1277">Toxin-antitoxin system</keyword>
<dbReference type="SUPFAM" id="SSF143011">
    <property type="entry name" value="RelE-like"/>
    <property type="match status" value="1"/>
</dbReference>
<dbReference type="Proteomes" id="UP000326344">
    <property type="component" value="Unassembled WGS sequence"/>
</dbReference>
<sequence>MIIAWSAEAKEEVKDIYSYLLDEAPILADDWANELENKLNLITSFPEMGRKVPEFSISFIREVFVGRYRLVYTYQDGVIKVVAIRPMGRPLGKL</sequence>
<dbReference type="InterPro" id="IPR007712">
    <property type="entry name" value="RelE/ParE_toxin"/>
</dbReference>
<proteinExistence type="inferred from homology"/>
<gene>
    <name evidence="3" type="ORF">F0P93_10305</name>
</gene>
<organism evidence="3 4">
    <name type="scientific">Larkinella humicola</name>
    <dbReference type="NCBI Taxonomy" id="2607654"/>
    <lineage>
        <taxon>Bacteria</taxon>
        <taxon>Pseudomonadati</taxon>
        <taxon>Bacteroidota</taxon>
        <taxon>Cytophagia</taxon>
        <taxon>Cytophagales</taxon>
        <taxon>Spirosomataceae</taxon>
        <taxon>Larkinella</taxon>
    </lineage>
</organism>
<keyword evidence="4" id="KW-1185">Reference proteome</keyword>
<dbReference type="InterPro" id="IPR035093">
    <property type="entry name" value="RelE/ParE_toxin_dom_sf"/>
</dbReference>
<dbReference type="Gene3D" id="3.30.2310.20">
    <property type="entry name" value="RelE-like"/>
    <property type="match status" value="1"/>
</dbReference>
<dbReference type="AlphaFoldDB" id="A0A5N1JJI8"/>